<proteinExistence type="inferred from homology"/>
<dbReference type="STRING" id="5007.A0A3F2Y0T7"/>
<feature type="binding site" evidence="7">
    <location>
        <position position="62"/>
    </location>
    <ligand>
        <name>substrate</name>
    </ligand>
</feature>
<reference evidence="10 13" key="2">
    <citation type="journal article" date="2020" name="Appl. Microbiol. Biotechnol.">
        <title>Targeted gene deletion in Brettanomyces bruxellensis with an expression-free CRISPR-Cas9 system.</title>
        <authorList>
            <person name="Varela C."/>
            <person name="Bartel C."/>
            <person name="Onetto C."/>
            <person name="Borneman A."/>
        </authorList>
    </citation>
    <scope>NUCLEOTIDE SEQUENCE [LARGE SCALE GENOMIC DNA]</scope>
    <source>
        <strain evidence="10 13">AWRI1613</strain>
    </source>
</reference>
<dbReference type="Proteomes" id="UP000478008">
    <property type="component" value="Unassembled WGS sequence"/>
</dbReference>
<evidence type="ECO:0000256" key="9">
    <source>
        <dbReference type="RuleBase" id="RU004511"/>
    </source>
</evidence>
<keyword evidence="4 9" id="KW-0324">Glycolysis</keyword>
<dbReference type="SMART" id="SM00855">
    <property type="entry name" value="PGAM"/>
    <property type="match status" value="1"/>
</dbReference>
<dbReference type="SUPFAM" id="SSF53254">
    <property type="entry name" value="Phosphoglycerate mutase-like"/>
    <property type="match status" value="1"/>
</dbReference>
<gene>
    <name evidence="11" type="primary">GPM1</name>
    <name evidence="11" type="ORF">DEBR0S1_11056G</name>
    <name evidence="10" type="ORF">HII12_002454</name>
</gene>
<evidence type="ECO:0000313" key="12">
    <source>
        <dbReference type="Proteomes" id="UP000478008"/>
    </source>
</evidence>
<dbReference type="InterPro" id="IPR013078">
    <property type="entry name" value="His_Pase_superF_clade-1"/>
</dbReference>
<dbReference type="AlphaFoldDB" id="A0A3F2Y0T7"/>
<name>A0A3F2Y0T7_DEKBR</name>
<feature type="binding site" evidence="7">
    <location>
        <begin position="8"/>
        <end position="15"/>
    </location>
    <ligand>
        <name>substrate</name>
    </ligand>
</feature>
<sequence>MPHLIVLRHGESEWNKTNKFCGWVDVSLSENGKKQAERSAELLLKQKEVGKPDICFTSRLTRANQTAEIILDRMHRLFIDTDKTWRLNERHYGAFQGRDKTEVLAEVGKEKYMFVRRAYTGCPPLCDPDAECRSLDDRYNLDAEDEKKLGLSGGEMPRGESLEMVVGRLVPYYKAAIEPELAKGRTVLVVTHGSVVRALLKVLYSISDDDISEVNIPNGIPIKIDLDAETLKPRKDKWEYLDPERAKVEAEKVRLQGFKK</sequence>
<organism evidence="11 12">
    <name type="scientific">Dekkera bruxellensis</name>
    <name type="common">Brettanomyces custersii</name>
    <dbReference type="NCBI Taxonomy" id="5007"/>
    <lineage>
        <taxon>Eukaryota</taxon>
        <taxon>Fungi</taxon>
        <taxon>Dikarya</taxon>
        <taxon>Ascomycota</taxon>
        <taxon>Saccharomycotina</taxon>
        <taxon>Pichiomycetes</taxon>
        <taxon>Pichiales</taxon>
        <taxon>Pichiaceae</taxon>
        <taxon>Brettanomyces</taxon>
    </lineage>
</organism>
<dbReference type="HAMAP" id="MF_01039">
    <property type="entry name" value="PGAM_GpmA"/>
    <property type="match status" value="1"/>
</dbReference>
<evidence type="ECO:0000256" key="6">
    <source>
        <dbReference type="PIRSR" id="PIRSR613078-1"/>
    </source>
</evidence>
<dbReference type="UniPathway" id="UPA00109">
    <property type="reaction ID" value="UER00186"/>
</dbReference>
<dbReference type="EMBL" id="CABFWN010000001">
    <property type="protein sequence ID" value="VUG16225.1"/>
    <property type="molecule type" value="Genomic_DNA"/>
</dbReference>
<dbReference type="EC" id="5.4.2.11" evidence="9"/>
<feature type="active site" description="Proton donor/acceptor" evidence="6">
    <location>
        <position position="89"/>
    </location>
</feature>
<dbReference type="InterPro" id="IPR005952">
    <property type="entry name" value="Phosphogly_mut1"/>
</dbReference>
<comment type="pathway">
    <text evidence="2 9">Carbohydrate degradation; glycolysis; pyruvate from D-glyceraldehyde 3-phosphate: step 3/5.</text>
</comment>
<feature type="site" description="Transition state stabilizer" evidence="8">
    <location>
        <position position="192"/>
    </location>
</feature>
<dbReference type="InterPro" id="IPR001345">
    <property type="entry name" value="PG/BPGM_mutase_AS"/>
</dbReference>
<comment type="similarity">
    <text evidence="3 9">Belongs to the phosphoglycerate mutase family. BPG-dependent PGAM subfamily.</text>
</comment>
<dbReference type="NCBIfam" id="TIGR01258">
    <property type="entry name" value="pgm_1"/>
    <property type="match status" value="1"/>
</dbReference>
<dbReference type="Pfam" id="PF00300">
    <property type="entry name" value="His_Phos_1"/>
    <property type="match status" value="2"/>
</dbReference>
<dbReference type="PANTHER" id="PTHR11931">
    <property type="entry name" value="PHOSPHOGLYCERATE MUTASE"/>
    <property type="match status" value="1"/>
</dbReference>
<dbReference type="GO" id="GO:0006096">
    <property type="term" value="P:glycolytic process"/>
    <property type="evidence" value="ECO:0007669"/>
    <property type="project" value="UniProtKB-UniPathway"/>
</dbReference>
<dbReference type="CDD" id="cd07067">
    <property type="entry name" value="HP_PGM_like"/>
    <property type="match status" value="1"/>
</dbReference>
<dbReference type="GO" id="GO:0004619">
    <property type="term" value="F:phosphoglycerate mutase activity"/>
    <property type="evidence" value="ECO:0007669"/>
    <property type="project" value="UniProtKB-EC"/>
</dbReference>
<dbReference type="OMA" id="MVFFKFL"/>
<feature type="active site" description="Tele-phosphohistidine intermediate" evidence="6">
    <location>
        <position position="9"/>
    </location>
</feature>
<comment type="catalytic activity">
    <reaction evidence="1 9">
        <text>(2R)-2-phosphoglycerate = (2R)-3-phosphoglycerate</text>
        <dbReference type="Rhea" id="RHEA:15901"/>
        <dbReference type="ChEBI" id="CHEBI:58272"/>
        <dbReference type="ChEBI" id="CHEBI:58289"/>
        <dbReference type="EC" id="5.4.2.11"/>
    </reaction>
</comment>
<evidence type="ECO:0000313" key="13">
    <source>
        <dbReference type="Proteomes" id="UP000568158"/>
    </source>
</evidence>
<evidence type="ECO:0000256" key="7">
    <source>
        <dbReference type="PIRSR" id="PIRSR613078-2"/>
    </source>
</evidence>
<reference evidence="11 12" key="1">
    <citation type="submission" date="2019-07" db="EMBL/GenBank/DDBJ databases">
        <authorList>
            <person name="Friedrich A."/>
            <person name="Schacherer J."/>
        </authorList>
    </citation>
    <scope>NUCLEOTIDE SEQUENCE [LARGE SCALE GENOMIC DNA]</scope>
</reference>
<feature type="binding site" evidence="7">
    <location>
        <begin position="89"/>
        <end position="92"/>
    </location>
    <ligand>
        <name>substrate</name>
    </ligand>
</feature>
<evidence type="ECO:0000313" key="11">
    <source>
        <dbReference type="EMBL" id="VUG16225.1"/>
    </source>
</evidence>
<dbReference type="PIRSF" id="PIRSF000709">
    <property type="entry name" value="6PFK_2-Ptase"/>
    <property type="match status" value="1"/>
</dbReference>
<dbReference type="Proteomes" id="UP000568158">
    <property type="component" value="Unassembled WGS sequence"/>
</dbReference>
<keyword evidence="12" id="KW-1185">Reference proteome</keyword>
<evidence type="ECO:0000313" key="10">
    <source>
        <dbReference type="EMBL" id="KAF6012301.1"/>
    </source>
</evidence>
<keyword evidence="5 9" id="KW-0413">Isomerase</keyword>
<feature type="binding site" evidence="7">
    <location>
        <begin position="116"/>
        <end position="117"/>
    </location>
    <ligand>
        <name>substrate</name>
    </ligand>
</feature>
<feature type="binding site" evidence="7">
    <location>
        <position position="100"/>
    </location>
    <ligand>
        <name>substrate</name>
    </ligand>
</feature>
<evidence type="ECO:0000256" key="4">
    <source>
        <dbReference type="ARBA" id="ARBA00023152"/>
    </source>
</evidence>
<dbReference type="InterPro" id="IPR029033">
    <property type="entry name" value="His_PPase_superfam"/>
</dbReference>
<protein>
    <recommendedName>
        <fullName evidence="9">Phosphoglycerate mutase</fullName>
        <ecNumber evidence="9">5.4.2.11</ecNumber>
    </recommendedName>
</protein>
<accession>A0A3F2Y0T7</accession>
<evidence type="ECO:0000256" key="1">
    <source>
        <dbReference type="ARBA" id="ARBA00000380"/>
    </source>
</evidence>
<evidence type="ECO:0000256" key="2">
    <source>
        <dbReference type="ARBA" id="ARBA00004798"/>
    </source>
</evidence>
<dbReference type="PROSITE" id="PS00175">
    <property type="entry name" value="PG_MUTASE"/>
    <property type="match status" value="1"/>
</dbReference>
<dbReference type="EMBL" id="JABCYN010000024">
    <property type="protein sequence ID" value="KAF6012301.1"/>
    <property type="molecule type" value="Genomic_DNA"/>
</dbReference>
<evidence type="ECO:0000256" key="3">
    <source>
        <dbReference type="ARBA" id="ARBA00006717"/>
    </source>
</evidence>
<evidence type="ECO:0000256" key="5">
    <source>
        <dbReference type="ARBA" id="ARBA00023235"/>
    </source>
</evidence>
<evidence type="ECO:0000256" key="8">
    <source>
        <dbReference type="PIRSR" id="PIRSR613078-3"/>
    </source>
</evidence>
<dbReference type="Gene3D" id="3.40.50.1240">
    <property type="entry name" value="Phosphoglycerate mutase-like"/>
    <property type="match status" value="1"/>
</dbReference>